<keyword evidence="1" id="KW-1133">Transmembrane helix</keyword>
<sequence length="184" mass="21893">FFFFLCCVELFQKKKKNNKGGREVEVLQAVCGNGYRRKFFNDLNVLANPPKECFTTDDLWISGYLQFSNKQKIPRVLMKERLEPTNTEWKWREKGKWTLSSENSKNMQDIKCINAKMAGIDYYKKKKTNDKIVIIIIMKMFFSLLFSNLRRKKRTHHTITPPQLLRLITFFNSVVSRKKMGEYV</sequence>
<name>X6M9Q0_RETFI</name>
<feature type="non-terminal residue" evidence="2">
    <location>
        <position position="1"/>
    </location>
</feature>
<dbReference type="EMBL" id="ASPP01023926">
    <property type="protein sequence ID" value="ETO09740.1"/>
    <property type="molecule type" value="Genomic_DNA"/>
</dbReference>
<organism evidence="2 3">
    <name type="scientific">Reticulomyxa filosa</name>
    <dbReference type="NCBI Taxonomy" id="46433"/>
    <lineage>
        <taxon>Eukaryota</taxon>
        <taxon>Sar</taxon>
        <taxon>Rhizaria</taxon>
        <taxon>Retaria</taxon>
        <taxon>Foraminifera</taxon>
        <taxon>Monothalamids</taxon>
        <taxon>Reticulomyxidae</taxon>
        <taxon>Reticulomyxa</taxon>
    </lineage>
</organism>
<comment type="caution">
    <text evidence="2">The sequence shown here is derived from an EMBL/GenBank/DDBJ whole genome shotgun (WGS) entry which is preliminary data.</text>
</comment>
<evidence type="ECO:0000313" key="3">
    <source>
        <dbReference type="Proteomes" id="UP000023152"/>
    </source>
</evidence>
<proteinExistence type="predicted"/>
<gene>
    <name evidence="2" type="ORF">RFI_27636</name>
</gene>
<dbReference type="AlphaFoldDB" id="X6M9Q0"/>
<keyword evidence="1" id="KW-0472">Membrane</keyword>
<accession>X6M9Q0</accession>
<keyword evidence="3" id="KW-1185">Reference proteome</keyword>
<dbReference type="OrthoDB" id="414863at2759"/>
<protein>
    <submittedName>
        <fullName evidence="2">Uncharacterized protein</fullName>
    </submittedName>
</protein>
<evidence type="ECO:0000256" key="1">
    <source>
        <dbReference type="SAM" id="Phobius"/>
    </source>
</evidence>
<evidence type="ECO:0000313" key="2">
    <source>
        <dbReference type="EMBL" id="ETO09740.1"/>
    </source>
</evidence>
<feature type="transmembrane region" description="Helical" evidence="1">
    <location>
        <begin position="132"/>
        <end position="149"/>
    </location>
</feature>
<reference evidence="2 3" key="1">
    <citation type="journal article" date="2013" name="Curr. Biol.">
        <title>The Genome of the Foraminiferan Reticulomyxa filosa.</title>
        <authorList>
            <person name="Glockner G."/>
            <person name="Hulsmann N."/>
            <person name="Schleicher M."/>
            <person name="Noegel A.A."/>
            <person name="Eichinger L."/>
            <person name="Gallinger C."/>
            <person name="Pawlowski J."/>
            <person name="Sierra R."/>
            <person name="Euteneuer U."/>
            <person name="Pillet L."/>
            <person name="Moustafa A."/>
            <person name="Platzer M."/>
            <person name="Groth M."/>
            <person name="Szafranski K."/>
            <person name="Schliwa M."/>
        </authorList>
    </citation>
    <scope>NUCLEOTIDE SEQUENCE [LARGE SCALE GENOMIC DNA]</scope>
</reference>
<keyword evidence="1" id="KW-0812">Transmembrane</keyword>
<dbReference type="Proteomes" id="UP000023152">
    <property type="component" value="Unassembled WGS sequence"/>
</dbReference>